<proteinExistence type="predicted"/>
<protein>
    <submittedName>
        <fullName evidence="1">Uncharacterized protein</fullName>
    </submittedName>
</protein>
<evidence type="ECO:0000313" key="1">
    <source>
        <dbReference type="EMBL" id="KAI9919268.1"/>
    </source>
</evidence>
<accession>A0ACC0WK71</accession>
<sequence length="857" mass="96264">MPDANVGAKRGRRGGPALHVSAAPIDLVVDTTAEAVKTRFLQFLCGYGEPEATPPDAPPSAGVKITYRHQAHVMQETETSSLFVDVSHVLEFDPDLAQALQAQYYRWEPYLRQSVFDFIQLENAAYTVNDDATKSPRDFFVNFYNFPYVSQIRELRTKCIGELVSFSGTVTRTSDVRPELLVGAFTCVECGTDATGVAQQFRYTEPLQCPNPYCSNTVAWELNTEKSVFVDWQRVKVQENSDEIPPGSMPRSMDVILRHENVEQAKAGDRVVFTGTLIVVPDVSKFARAGGDVPVSTRSRGEHGTHGMEGDGVRGLKALGVRELTYRTSFLSCSVQTLAQRFHRISIRQEEDGGGDDDEHHGTTMTEEFSDDDLAVIRRMQADPDRYLKMAKSICPAVYGHDEIRKGILLMLFGGVHKQTKEGMRLRGDINVCIVGDPSTAKSQFLKYMVGFLPRAIYASGKVSSAAGLTASVTRDAETGDFCVEAGALMLADNGICCIDEFDKMDPMDQVAIHEAMEQQTISITKAGIQATLNARTSILAAANPYNGRYDKSKTLKYNVNISAPILSRFDLFFVILDEGDDVRDEKIARHIVNLHMPDALQADDATQGTPTYSEDDLKRYIKYARTLHPVITPEAKRMMVACYRSLRENDVVSNGQTNIAYRITVRQLESMIRLAESLARLDLSPIVLVTHVVEAYRLLSKSIIHVDTQNVELGLTAVVENEKKKEEENEKKKKEKQDETTLSFERFARIQKAITRFIRAKENEDDDEEETMGVVQGEVVTWYLASQDITSEVQLVQEKRMICAVIDKLVDDKVLSVVEMEEEEEKYDKKQKRTPEEEEKRKQERYLTVHPNYALE</sequence>
<evidence type="ECO:0000313" key="2">
    <source>
        <dbReference type="Proteomes" id="UP001163321"/>
    </source>
</evidence>
<dbReference type="Proteomes" id="UP001163321">
    <property type="component" value="Chromosome 11"/>
</dbReference>
<keyword evidence="2" id="KW-1185">Reference proteome</keyword>
<gene>
    <name evidence="1" type="ORF">PsorP6_017572</name>
</gene>
<dbReference type="EMBL" id="CM047590">
    <property type="protein sequence ID" value="KAI9919268.1"/>
    <property type="molecule type" value="Genomic_DNA"/>
</dbReference>
<name>A0ACC0WK71_9STRA</name>
<comment type="caution">
    <text evidence="1">The sequence shown here is derived from an EMBL/GenBank/DDBJ whole genome shotgun (WGS) entry which is preliminary data.</text>
</comment>
<reference evidence="1 2" key="1">
    <citation type="journal article" date="2022" name="bioRxiv">
        <title>The genome of the oomycete Peronosclerospora sorghi, a cosmopolitan pathogen of maize and sorghum, is inflated with dispersed pseudogenes.</title>
        <authorList>
            <person name="Fletcher K."/>
            <person name="Martin F."/>
            <person name="Isakeit T."/>
            <person name="Cavanaugh K."/>
            <person name="Magill C."/>
            <person name="Michelmore R."/>
        </authorList>
    </citation>
    <scope>NUCLEOTIDE SEQUENCE [LARGE SCALE GENOMIC DNA]</scope>
    <source>
        <strain evidence="1">P6</strain>
    </source>
</reference>
<organism evidence="1 2">
    <name type="scientific">Peronosclerospora sorghi</name>
    <dbReference type="NCBI Taxonomy" id="230839"/>
    <lineage>
        <taxon>Eukaryota</taxon>
        <taxon>Sar</taxon>
        <taxon>Stramenopiles</taxon>
        <taxon>Oomycota</taxon>
        <taxon>Peronosporomycetes</taxon>
        <taxon>Peronosporales</taxon>
        <taxon>Peronosporaceae</taxon>
        <taxon>Peronosclerospora</taxon>
    </lineage>
</organism>